<reference evidence="1" key="2">
    <citation type="journal article" date="2015" name="Data Brief">
        <title>Shoot transcriptome of the giant reed, Arundo donax.</title>
        <authorList>
            <person name="Barrero R.A."/>
            <person name="Guerrero F.D."/>
            <person name="Moolhuijzen P."/>
            <person name="Goolsby J.A."/>
            <person name="Tidwell J."/>
            <person name="Bellgard S.E."/>
            <person name="Bellgard M.I."/>
        </authorList>
    </citation>
    <scope>NUCLEOTIDE SEQUENCE</scope>
    <source>
        <tissue evidence="1">Shoot tissue taken approximately 20 cm above the soil surface</tissue>
    </source>
</reference>
<dbReference type="AlphaFoldDB" id="A0A0A9FL08"/>
<accession>A0A0A9FL08</accession>
<organism evidence="1">
    <name type="scientific">Arundo donax</name>
    <name type="common">Giant reed</name>
    <name type="synonym">Donax arundinaceus</name>
    <dbReference type="NCBI Taxonomy" id="35708"/>
    <lineage>
        <taxon>Eukaryota</taxon>
        <taxon>Viridiplantae</taxon>
        <taxon>Streptophyta</taxon>
        <taxon>Embryophyta</taxon>
        <taxon>Tracheophyta</taxon>
        <taxon>Spermatophyta</taxon>
        <taxon>Magnoliopsida</taxon>
        <taxon>Liliopsida</taxon>
        <taxon>Poales</taxon>
        <taxon>Poaceae</taxon>
        <taxon>PACMAD clade</taxon>
        <taxon>Arundinoideae</taxon>
        <taxon>Arundineae</taxon>
        <taxon>Arundo</taxon>
    </lineage>
</organism>
<proteinExistence type="predicted"/>
<sequence>MFDYCTDRSVLRTDIKYITRELALFIRALGSKFCKIVDSIGQSFCFGGI</sequence>
<dbReference type="EMBL" id="GBRH01185972">
    <property type="protein sequence ID" value="JAE11924.1"/>
    <property type="molecule type" value="Transcribed_RNA"/>
</dbReference>
<protein>
    <submittedName>
        <fullName evidence="1">Uncharacterized protein</fullName>
    </submittedName>
</protein>
<name>A0A0A9FL08_ARUDO</name>
<reference evidence="1" key="1">
    <citation type="submission" date="2014-09" db="EMBL/GenBank/DDBJ databases">
        <authorList>
            <person name="Magalhaes I.L.F."/>
            <person name="Oliveira U."/>
            <person name="Santos F.R."/>
            <person name="Vidigal T.H.D.A."/>
            <person name="Brescovit A.D."/>
            <person name="Santos A.J."/>
        </authorList>
    </citation>
    <scope>NUCLEOTIDE SEQUENCE</scope>
    <source>
        <tissue evidence="1">Shoot tissue taken approximately 20 cm above the soil surface</tissue>
    </source>
</reference>
<evidence type="ECO:0000313" key="1">
    <source>
        <dbReference type="EMBL" id="JAE11924.1"/>
    </source>
</evidence>